<protein>
    <recommendedName>
        <fullName evidence="1">LarA-like N-terminal domain-containing protein</fullName>
    </recommendedName>
</protein>
<reference evidence="2 3" key="1">
    <citation type="submission" date="2016-09" db="EMBL/GenBank/DDBJ databases">
        <authorList>
            <person name="Capua I."/>
            <person name="De Benedictis P."/>
            <person name="Joannis T."/>
            <person name="Lombin L.H."/>
            <person name="Cattoli G."/>
        </authorList>
    </citation>
    <scope>NUCLEOTIDE SEQUENCE [LARGE SCALE GENOMIC DNA]</scope>
    <source>
        <strain evidence="2 3">UB20</strain>
    </source>
</reference>
<dbReference type="AlphaFoldDB" id="A0A1D3UXJ4"/>
<name>A0A1D3UXJ4_TANFO</name>
<evidence type="ECO:0000313" key="3">
    <source>
        <dbReference type="Proteomes" id="UP000182057"/>
    </source>
</evidence>
<dbReference type="RefSeq" id="WP_060831723.1">
    <property type="nucleotide sequence ID" value="NZ_CAJPTF010000008.1"/>
</dbReference>
<dbReference type="InterPro" id="IPR018657">
    <property type="entry name" value="LarA-like_N"/>
</dbReference>
<dbReference type="Pfam" id="PF09861">
    <property type="entry name" value="Lar_N"/>
    <property type="match status" value="1"/>
</dbReference>
<dbReference type="PANTHER" id="PTHR33171:SF17">
    <property type="entry name" value="LARA-LIKE N-TERMINAL DOMAIN-CONTAINING PROTEIN"/>
    <property type="match status" value="1"/>
</dbReference>
<dbReference type="InterPro" id="IPR048068">
    <property type="entry name" value="LarA-like"/>
</dbReference>
<dbReference type="GO" id="GO:0050043">
    <property type="term" value="F:lactate racemase activity"/>
    <property type="evidence" value="ECO:0007669"/>
    <property type="project" value="InterPro"/>
</dbReference>
<evidence type="ECO:0000313" key="2">
    <source>
        <dbReference type="EMBL" id="SCQ24825.1"/>
    </source>
</evidence>
<sequence length="423" mass="47901">MIYYEQGAPDKAFGHDELRKAVFSILDRLGERRKVLAIPPDFTRFHSRAGELTRYIYEYYGEHLTDILPAIGTHFPMTDGEIEKMFPGIPRSLFRVHDWRNGVVHVGTVPADYVGEVSGGVAHYPMPMQVNRMLLEGGYDLILSIGQVVPHEVIGMANYNKNLFVGIGGSEGIHKSHFIGAAYGMERIMGRTDTPVRRVLNYASEHFIRHLPVVYLQTVISAGNDGLQMRGLFAGNDAECFEKAAALSLQTNFTMLDREIHKAVVYLDPEEFRSTWVGNKSIYRTRMAMADGGELIILAPGVRQFGEDADNDTLIRRYGYVATPQVLRHVEENEELRQALGVAAHLIHGTSEGRFRITYCPGHLTRREIESVGFGYADLDAMMRKYHPHTLREGWNTVDGEEIYYISNPALGLWAYRKRFEKT</sequence>
<dbReference type="InterPro" id="IPR043166">
    <property type="entry name" value="LarA-like_C"/>
</dbReference>
<accession>A0A1D3UXJ4</accession>
<dbReference type="Gene3D" id="3.90.226.30">
    <property type="match status" value="1"/>
</dbReference>
<dbReference type="PANTHER" id="PTHR33171">
    <property type="entry name" value="LAR_N DOMAIN-CONTAINING PROTEIN"/>
    <property type="match status" value="1"/>
</dbReference>
<dbReference type="Gene3D" id="3.40.50.11440">
    <property type="match status" value="1"/>
</dbReference>
<feature type="domain" description="LarA-like N-terminal" evidence="1">
    <location>
        <begin position="31"/>
        <end position="179"/>
    </location>
</feature>
<dbReference type="EMBL" id="FMMM01000087">
    <property type="protein sequence ID" value="SCQ24825.1"/>
    <property type="molecule type" value="Genomic_DNA"/>
</dbReference>
<dbReference type="OrthoDB" id="9770545at2"/>
<evidence type="ECO:0000259" key="1">
    <source>
        <dbReference type="Pfam" id="PF09861"/>
    </source>
</evidence>
<gene>
    <name evidence="2" type="ORF">TFUB20_02704</name>
</gene>
<organism evidence="2 3">
    <name type="scientific">Tannerella forsythia</name>
    <name type="common">Bacteroides forsythus</name>
    <dbReference type="NCBI Taxonomy" id="28112"/>
    <lineage>
        <taxon>Bacteria</taxon>
        <taxon>Pseudomonadati</taxon>
        <taxon>Bacteroidota</taxon>
        <taxon>Bacteroidia</taxon>
        <taxon>Bacteroidales</taxon>
        <taxon>Tannerellaceae</taxon>
        <taxon>Tannerella</taxon>
    </lineage>
</organism>
<dbReference type="Proteomes" id="UP000182057">
    <property type="component" value="Unassembled WGS sequence"/>
</dbReference>
<proteinExistence type="predicted"/>